<accession>A0A4R0H2B4</accession>
<evidence type="ECO:0008006" key="3">
    <source>
        <dbReference type="Google" id="ProtNLM"/>
    </source>
</evidence>
<keyword evidence="2" id="KW-1185">Reference proteome</keyword>
<organism evidence="1 2">
    <name type="scientific">Kribbella soli</name>
    <dbReference type="NCBI Taxonomy" id="1124743"/>
    <lineage>
        <taxon>Bacteria</taxon>
        <taxon>Bacillati</taxon>
        <taxon>Actinomycetota</taxon>
        <taxon>Actinomycetes</taxon>
        <taxon>Propionibacteriales</taxon>
        <taxon>Kribbellaceae</taxon>
        <taxon>Kribbella</taxon>
    </lineage>
</organism>
<reference evidence="1 2" key="1">
    <citation type="submission" date="2019-02" db="EMBL/GenBank/DDBJ databases">
        <title>Kribbella capetownensis sp. nov. and Kribbella speibonae sp. nov., isolated from soil.</title>
        <authorList>
            <person name="Curtis S.M."/>
            <person name="Norton I."/>
            <person name="Everest G.J."/>
            <person name="Meyers P.R."/>
        </authorList>
    </citation>
    <scope>NUCLEOTIDE SEQUENCE [LARGE SCALE GENOMIC DNA]</scope>
    <source>
        <strain evidence="1 2">KCTC 29219</strain>
    </source>
</reference>
<dbReference type="AlphaFoldDB" id="A0A4R0H2B4"/>
<proteinExistence type="predicted"/>
<dbReference type="OrthoDB" id="3298349at2"/>
<dbReference type="EMBL" id="SJJZ01000005">
    <property type="protein sequence ID" value="TCC02720.1"/>
    <property type="molecule type" value="Genomic_DNA"/>
</dbReference>
<name>A0A4R0H2B4_9ACTN</name>
<protein>
    <recommendedName>
        <fullName evidence="3">Type II toxin-antitoxin system HicB family antitoxin</fullName>
    </recommendedName>
</protein>
<evidence type="ECO:0000313" key="1">
    <source>
        <dbReference type="EMBL" id="TCC02720.1"/>
    </source>
</evidence>
<evidence type="ECO:0000313" key="2">
    <source>
        <dbReference type="Proteomes" id="UP000292346"/>
    </source>
</evidence>
<dbReference type="Proteomes" id="UP000292346">
    <property type="component" value="Unassembled WGS sequence"/>
</dbReference>
<comment type="caution">
    <text evidence="1">The sequence shown here is derived from an EMBL/GenBank/DDBJ whole genome shotgun (WGS) entry which is preliminary data.</text>
</comment>
<sequence>MRRQLHLPFIVGQDEDGTWIAEAALTPDIFVSGEGETREASLDDLRVQIARVVADSGAPEQLVVDVDVPEN</sequence>
<dbReference type="RefSeq" id="WP_131346666.1">
    <property type="nucleotide sequence ID" value="NZ_SJJZ01000005.1"/>
</dbReference>
<gene>
    <name evidence="1" type="ORF">E0H45_37475</name>
</gene>